<evidence type="ECO:0000256" key="1">
    <source>
        <dbReference type="ARBA" id="ARBA00004370"/>
    </source>
</evidence>
<name>A0A9D2EFS0_9MICO</name>
<dbReference type="InterPro" id="IPR019533">
    <property type="entry name" value="Peptidase_S26"/>
</dbReference>
<dbReference type="PRINTS" id="PR00728">
    <property type="entry name" value="SIGNALPTASE"/>
</dbReference>
<feature type="transmembrane region" description="Helical" evidence="6">
    <location>
        <begin position="161"/>
        <end position="183"/>
    </location>
</feature>
<feature type="transmembrane region" description="Helical" evidence="6">
    <location>
        <begin position="27"/>
        <end position="49"/>
    </location>
</feature>
<evidence type="ECO:0000256" key="2">
    <source>
        <dbReference type="ARBA" id="ARBA00022692"/>
    </source>
</evidence>
<evidence type="ECO:0000259" key="7">
    <source>
        <dbReference type="Pfam" id="PF10502"/>
    </source>
</evidence>
<dbReference type="CDD" id="cd06530">
    <property type="entry name" value="S26_SPase_I"/>
    <property type="match status" value="1"/>
</dbReference>
<evidence type="ECO:0000313" key="8">
    <source>
        <dbReference type="EMBL" id="HIZ36541.1"/>
    </source>
</evidence>
<dbReference type="SUPFAM" id="SSF51306">
    <property type="entry name" value="LexA/Signal peptidase"/>
    <property type="match status" value="1"/>
</dbReference>
<keyword evidence="2 6" id="KW-0812">Transmembrane</keyword>
<reference evidence="8" key="1">
    <citation type="journal article" date="2021" name="PeerJ">
        <title>Extensive microbial diversity within the chicken gut microbiome revealed by metagenomics and culture.</title>
        <authorList>
            <person name="Gilroy R."/>
            <person name="Ravi A."/>
            <person name="Getino M."/>
            <person name="Pursley I."/>
            <person name="Horton D.L."/>
            <person name="Alikhan N.F."/>
            <person name="Baker D."/>
            <person name="Gharbi K."/>
            <person name="Hall N."/>
            <person name="Watson M."/>
            <person name="Adriaenssens E.M."/>
            <person name="Foster-Nyarko E."/>
            <person name="Jarju S."/>
            <person name="Secka A."/>
            <person name="Antonio M."/>
            <person name="Oren A."/>
            <person name="Chaudhuri R.R."/>
            <person name="La Ragione R."/>
            <person name="Hildebrand F."/>
            <person name="Pallen M.J."/>
        </authorList>
    </citation>
    <scope>NUCLEOTIDE SEQUENCE</scope>
    <source>
        <strain evidence="8">ChiGjej4B4-7305</strain>
    </source>
</reference>
<dbReference type="InterPro" id="IPR001733">
    <property type="entry name" value="Peptidase_S26B"/>
</dbReference>
<dbReference type="PANTHER" id="PTHR10806">
    <property type="entry name" value="SIGNAL PEPTIDASE COMPLEX CATALYTIC SUBUNIT SEC11"/>
    <property type="match status" value="1"/>
</dbReference>
<dbReference type="EC" id="3.4.21.89" evidence="5"/>
<dbReference type="Proteomes" id="UP000824037">
    <property type="component" value="Unassembled WGS sequence"/>
</dbReference>
<dbReference type="Gene3D" id="2.10.109.10">
    <property type="entry name" value="Umud Fragment, subunit A"/>
    <property type="match status" value="1"/>
</dbReference>
<proteinExistence type="predicted"/>
<comment type="subcellular location">
    <subcellularLocation>
        <location evidence="1">Membrane</location>
    </subcellularLocation>
</comment>
<dbReference type="GO" id="GO:0009003">
    <property type="term" value="F:signal peptidase activity"/>
    <property type="evidence" value="ECO:0007669"/>
    <property type="project" value="UniProtKB-EC"/>
</dbReference>
<gene>
    <name evidence="8" type="ORF">H9815_12245</name>
</gene>
<dbReference type="NCBIfam" id="TIGR02228">
    <property type="entry name" value="sigpep_I_arch"/>
    <property type="match status" value="1"/>
</dbReference>
<dbReference type="AlphaFoldDB" id="A0A9D2EFS0"/>
<dbReference type="EMBL" id="DXBY01000210">
    <property type="protein sequence ID" value="HIZ36541.1"/>
    <property type="molecule type" value="Genomic_DNA"/>
</dbReference>
<comment type="caution">
    <text evidence="8">The sequence shown here is derived from an EMBL/GenBank/DDBJ whole genome shotgun (WGS) entry which is preliminary data.</text>
</comment>
<accession>A0A9D2EFS0</accession>
<keyword evidence="3 6" id="KW-1133">Transmembrane helix</keyword>
<evidence type="ECO:0000256" key="3">
    <source>
        <dbReference type="ARBA" id="ARBA00022989"/>
    </source>
</evidence>
<reference evidence="8" key="2">
    <citation type="submission" date="2021-04" db="EMBL/GenBank/DDBJ databases">
        <authorList>
            <person name="Gilroy R."/>
        </authorList>
    </citation>
    <scope>NUCLEOTIDE SEQUENCE</scope>
    <source>
        <strain evidence="8">ChiGjej4B4-7305</strain>
    </source>
</reference>
<feature type="domain" description="Peptidase S26" evidence="7">
    <location>
        <begin position="37"/>
        <end position="108"/>
    </location>
</feature>
<dbReference type="Pfam" id="PF10502">
    <property type="entry name" value="Peptidase_S26"/>
    <property type="match status" value="1"/>
</dbReference>
<dbReference type="InterPro" id="IPR036286">
    <property type="entry name" value="LexA/Signal_pep-like_sf"/>
</dbReference>
<evidence type="ECO:0000256" key="4">
    <source>
        <dbReference type="ARBA" id="ARBA00023136"/>
    </source>
</evidence>
<dbReference type="GO" id="GO:0004252">
    <property type="term" value="F:serine-type endopeptidase activity"/>
    <property type="evidence" value="ECO:0007669"/>
    <property type="project" value="UniProtKB-UniRule"/>
</dbReference>
<dbReference type="GO" id="GO:0016020">
    <property type="term" value="C:membrane"/>
    <property type="evidence" value="ECO:0007669"/>
    <property type="project" value="UniProtKB-SubCell"/>
</dbReference>
<organism evidence="8 9">
    <name type="scientific">Candidatus Ruania gallistercoris</name>
    <dbReference type="NCBI Taxonomy" id="2838746"/>
    <lineage>
        <taxon>Bacteria</taxon>
        <taxon>Bacillati</taxon>
        <taxon>Actinomycetota</taxon>
        <taxon>Actinomycetes</taxon>
        <taxon>Micrococcales</taxon>
        <taxon>Ruaniaceae</taxon>
        <taxon>Ruania</taxon>
    </lineage>
</organism>
<protein>
    <recommendedName>
        <fullName evidence="5">Signal peptidase I</fullName>
        <ecNumber evidence="5">3.4.21.89</ecNumber>
    </recommendedName>
</protein>
<evidence type="ECO:0000313" key="9">
    <source>
        <dbReference type="Proteomes" id="UP000824037"/>
    </source>
</evidence>
<keyword evidence="8" id="KW-0378">Hydrolase</keyword>
<sequence length="195" mass="20268">MATTAVEPESRTAGTGAPRTVSLWRSVLTGAFSVLAVAILALAIALAVVPRVLGGEALTVLTGSMEPTYAPGDVVVSVPQDDYGVGDVVTFQPVSNDPTLITHRIVGVELGGPEGTMYITRGDANGADDDPIQAEQIMGEVLYDVPYVGHLSTAVGQHRSVLVALLGAGLVGYGLYAVGADLIRKRNTRRPERSS</sequence>
<keyword evidence="4 6" id="KW-0472">Membrane</keyword>
<dbReference type="GO" id="GO:0006465">
    <property type="term" value="P:signal peptide processing"/>
    <property type="evidence" value="ECO:0007669"/>
    <property type="project" value="UniProtKB-UniRule"/>
</dbReference>
<evidence type="ECO:0000256" key="6">
    <source>
        <dbReference type="SAM" id="Phobius"/>
    </source>
</evidence>
<evidence type="ECO:0000256" key="5">
    <source>
        <dbReference type="NCBIfam" id="TIGR02228"/>
    </source>
</evidence>
<dbReference type="PANTHER" id="PTHR10806:SF6">
    <property type="entry name" value="SIGNAL PEPTIDASE COMPLEX CATALYTIC SUBUNIT SEC11"/>
    <property type="match status" value="1"/>
</dbReference>